<evidence type="ECO:0000256" key="3">
    <source>
        <dbReference type="ARBA" id="ARBA00022475"/>
    </source>
</evidence>
<reference evidence="11 12" key="1">
    <citation type="submission" date="2023-01" db="EMBL/GenBank/DDBJ databases">
        <title>Genomes from the Australian National Cyanobacteria Reference Collection.</title>
        <authorList>
            <person name="Willis A."/>
            <person name="Lee E.M.F."/>
        </authorList>
    </citation>
    <scope>NUCLEOTIDE SEQUENCE [LARGE SCALE GENOMIC DNA]</scope>
    <source>
        <strain evidence="11 12">CS-1033</strain>
    </source>
</reference>
<feature type="transmembrane region" description="Helical" evidence="9">
    <location>
        <begin position="139"/>
        <end position="164"/>
    </location>
</feature>
<evidence type="ECO:0000313" key="11">
    <source>
        <dbReference type="EMBL" id="MDB9541137.1"/>
    </source>
</evidence>
<dbReference type="PANTHER" id="PTHR11403:SF2">
    <property type="entry name" value="CYTOCHROME BO(3) UBIQUINOL OXIDASE SUBUNIT 3"/>
    <property type="match status" value="1"/>
</dbReference>
<evidence type="ECO:0000256" key="8">
    <source>
        <dbReference type="SAM" id="MobiDB-lite"/>
    </source>
</evidence>
<comment type="similarity">
    <text evidence="2 7">Belongs to the cytochrome c oxidase subunit 3 family.</text>
</comment>
<keyword evidence="3" id="KW-1003">Cell membrane</keyword>
<dbReference type="Proteomes" id="UP001212499">
    <property type="component" value="Unassembled WGS sequence"/>
</dbReference>
<feature type="domain" description="Heme-copper oxidase subunit III family profile" evidence="10">
    <location>
        <begin position="1"/>
        <end position="204"/>
    </location>
</feature>
<evidence type="ECO:0000259" key="10">
    <source>
        <dbReference type="PROSITE" id="PS50253"/>
    </source>
</evidence>
<evidence type="ECO:0000256" key="1">
    <source>
        <dbReference type="ARBA" id="ARBA00004651"/>
    </source>
</evidence>
<feature type="transmembrane region" description="Helical" evidence="9">
    <location>
        <begin position="184"/>
        <end position="203"/>
    </location>
</feature>
<dbReference type="Gene3D" id="1.20.120.80">
    <property type="entry name" value="Cytochrome c oxidase, subunit III, four-helix bundle"/>
    <property type="match status" value="1"/>
</dbReference>
<dbReference type="RefSeq" id="WP_271734421.1">
    <property type="nucleotide sequence ID" value="NZ_JANQDP010000191.1"/>
</dbReference>
<feature type="transmembrane region" description="Helical" evidence="9">
    <location>
        <begin position="31"/>
        <end position="54"/>
    </location>
</feature>
<dbReference type="InterPro" id="IPR035973">
    <property type="entry name" value="Cyt_c_oxidase_su3-like_sf"/>
</dbReference>
<keyword evidence="5 9" id="KW-1133">Transmembrane helix</keyword>
<dbReference type="PROSITE" id="PS50253">
    <property type="entry name" value="COX3"/>
    <property type="match status" value="1"/>
</dbReference>
<evidence type="ECO:0000256" key="7">
    <source>
        <dbReference type="RuleBase" id="RU003376"/>
    </source>
</evidence>
<keyword evidence="6 9" id="KW-0472">Membrane</keyword>
<gene>
    <name evidence="11" type="ORF">PN457_15970</name>
</gene>
<dbReference type="CDD" id="cd00386">
    <property type="entry name" value="Heme_Cu_Oxidase_III_like"/>
    <property type="match status" value="1"/>
</dbReference>
<feature type="region of interest" description="Disordered" evidence="8">
    <location>
        <begin position="1"/>
        <end position="21"/>
    </location>
</feature>
<dbReference type="InterPro" id="IPR013833">
    <property type="entry name" value="Cyt_c_oxidase_su3_a-hlx"/>
</dbReference>
<dbReference type="EMBL" id="JAQMUH010000183">
    <property type="protein sequence ID" value="MDB9541137.1"/>
    <property type="molecule type" value="Genomic_DNA"/>
</dbReference>
<feature type="transmembrane region" description="Helical" evidence="9">
    <location>
        <begin position="103"/>
        <end position="119"/>
    </location>
</feature>
<name>A0ABT5AV16_9CYAN</name>
<feature type="transmembrane region" description="Helical" evidence="9">
    <location>
        <begin position="74"/>
        <end position="91"/>
    </location>
</feature>
<dbReference type="InterPro" id="IPR024791">
    <property type="entry name" value="Cyt_c/ubiquinol_Oxase_su3"/>
</dbReference>
<sequence>MDSSINSEELQLPHHHTGVEHEHDEEGNKMFGFIVFLLSESVIFLSFFAGYIVYKTTTPNWLPDGVSGLEIIEPAINTVILVSSSFVIYLAERALQKHDLRGFRIYLAATMAMGTYFLVGQGIEWSNLEFGFTSGVFGGMFYLLTGFHGLHVLTGILLQLIIFFRSFLPGNYDSGHFGVNATSLFWHFVDVIWIVLFILIYIWQ</sequence>
<evidence type="ECO:0000256" key="6">
    <source>
        <dbReference type="ARBA" id="ARBA00023136"/>
    </source>
</evidence>
<proteinExistence type="inferred from homology"/>
<dbReference type="PANTHER" id="PTHR11403">
    <property type="entry name" value="CYTOCHROME C OXIDASE SUBUNIT III"/>
    <property type="match status" value="1"/>
</dbReference>
<evidence type="ECO:0000313" key="12">
    <source>
        <dbReference type="Proteomes" id="UP001212499"/>
    </source>
</evidence>
<protein>
    <submittedName>
        <fullName evidence="11">Heme-copper oxidase subunit III</fullName>
    </submittedName>
</protein>
<dbReference type="Pfam" id="PF00510">
    <property type="entry name" value="COX3"/>
    <property type="match status" value="1"/>
</dbReference>
<keyword evidence="4 7" id="KW-0812">Transmembrane</keyword>
<comment type="subcellular location">
    <subcellularLocation>
        <location evidence="1 7">Cell membrane</location>
        <topology evidence="1 7">Multi-pass membrane protein</topology>
    </subcellularLocation>
</comment>
<dbReference type="SUPFAM" id="SSF81452">
    <property type="entry name" value="Cytochrome c oxidase subunit III-like"/>
    <property type="match status" value="1"/>
</dbReference>
<comment type="caution">
    <text evidence="11">The sequence shown here is derived from an EMBL/GenBank/DDBJ whole genome shotgun (WGS) entry which is preliminary data.</text>
</comment>
<organism evidence="11 12">
    <name type="scientific">Anabaenopsis arnoldii</name>
    <dbReference type="NCBI Taxonomy" id="2152938"/>
    <lineage>
        <taxon>Bacteria</taxon>
        <taxon>Bacillati</taxon>
        <taxon>Cyanobacteriota</taxon>
        <taxon>Cyanophyceae</taxon>
        <taxon>Nostocales</taxon>
        <taxon>Nodulariaceae</taxon>
        <taxon>Anabaenopsis</taxon>
    </lineage>
</organism>
<evidence type="ECO:0000256" key="2">
    <source>
        <dbReference type="ARBA" id="ARBA00010581"/>
    </source>
</evidence>
<accession>A0ABT5AV16</accession>
<keyword evidence="12" id="KW-1185">Reference proteome</keyword>
<evidence type="ECO:0000256" key="4">
    <source>
        <dbReference type="ARBA" id="ARBA00022692"/>
    </source>
</evidence>
<evidence type="ECO:0000256" key="9">
    <source>
        <dbReference type="SAM" id="Phobius"/>
    </source>
</evidence>
<dbReference type="InterPro" id="IPR000298">
    <property type="entry name" value="Cyt_c_oxidase-like_su3"/>
</dbReference>
<evidence type="ECO:0000256" key="5">
    <source>
        <dbReference type="ARBA" id="ARBA00022989"/>
    </source>
</evidence>